<keyword evidence="2" id="KW-1185">Reference proteome</keyword>
<gene>
    <name evidence="1" type="ORF">PROFUN_00020</name>
</gene>
<dbReference type="AlphaFoldDB" id="A0A2P6P0G7"/>
<evidence type="ECO:0000313" key="2">
    <source>
        <dbReference type="Proteomes" id="UP000241769"/>
    </source>
</evidence>
<proteinExistence type="predicted"/>
<name>A0A2P6P0G7_9EUKA</name>
<evidence type="ECO:0000313" key="1">
    <source>
        <dbReference type="EMBL" id="PRP89678.1"/>
    </source>
</evidence>
<comment type="caution">
    <text evidence="1">The sequence shown here is derived from an EMBL/GenBank/DDBJ whole genome shotgun (WGS) entry which is preliminary data.</text>
</comment>
<dbReference type="EMBL" id="MDYQ01000001">
    <property type="protein sequence ID" value="PRP89678.1"/>
    <property type="molecule type" value="Genomic_DNA"/>
</dbReference>
<organism evidence="1 2">
    <name type="scientific">Planoprotostelium fungivorum</name>
    <dbReference type="NCBI Taxonomy" id="1890364"/>
    <lineage>
        <taxon>Eukaryota</taxon>
        <taxon>Amoebozoa</taxon>
        <taxon>Evosea</taxon>
        <taxon>Variosea</taxon>
        <taxon>Cavosteliida</taxon>
        <taxon>Cavosteliaceae</taxon>
        <taxon>Planoprotostelium</taxon>
    </lineage>
</organism>
<protein>
    <submittedName>
        <fullName evidence="1">Uncharacterized protein</fullName>
    </submittedName>
</protein>
<accession>A0A2P6P0G7</accession>
<reference evidence="1 2" key="1">
    <citation type="journal article" date="2018" name="Genome Biol. Evol.">
        <title>Multiple Roots of Fruiting Body Formation in Amoebozoa.</title>
        <authorList>
            <person name="Hillmann F."/>
            <person name="Forbes G."/>
            <person name="Novohradska S."/>
            <person name="Ferling I."/>
            <person name="Riege K."/>
            <person name="Groth M."/>
            <person name="Westermann M."/>
            <person name="Marz M."/>
            <person name="Spaller T."/>
            <person name="Winckler T."/>
            <person name="Schaap P."/>
            <person name="Glockner G."/>
        </authorList>
    </citation>
    <scope>NUCLEOTIDE SEQUENCE [LARGE SCALE GENOMIC DNA]</scope>
    <source>
        <strain evidence="1 2">Jena</strain>
    </source>
</reference>
<dbReference type="Proteomes" id="UP000241769">
    <property type="component" value="Unassembled WGS sequence"/>
</dbReference>
<dbReference type="InParanoid" id="A0A2P6P0G7"/>
<sequence length="233" mass="26175">MEDAIDVVDHEEDPILLEENVTYTMLGVHSDEDVTDDDVHEPGYEAVLSDFEDDFEACAEVASEMQVREDIHILGIEDGRITEGGLPNAVVSVLLGHIREESENIDSLVQNQLDQTPQHTSPPEVPHVLKNPQLRAAYERDMEALRSSKRTSQKDDELTKEAMRKFDENYKREVEGPKKMEGAMKKEGAGEDEISEAMKGFKLSYTPSWAANITEEQWTDVVKKSRASVAEGL</sequence>